<dbReference type="InterPro" id="IPR041854">
    <property type="entry name" value="BFD-like_2Fe2S-bd_dom_sf"/>
</dbReference>
<evidence type="ECO:0000313" key="2">
    <source>
        <dbReference type="Proteomes" id="UP001207337"/>
    </source>
</evidence>
<protein>
    <recommendedName>
        <fullName evidence="3">BFD-like [2Fe-2S] binding domain-containing protein</fullName>
    </recommendedName>
</protein>
<dbReference type="Gene3D" id="1.10.10.1100">
    <property type="entry name" value="BFD-like [2Fe-2S]-binding domain"/>
    <property type="match status" value="1"/>
</dbReference>
<proteinExistence type="predicted"/>
<keyword evidence="2" id="KW-1185">Reference proteome</keyword>
<reference evidence="1 2" key="1">
    <citation type="submission" date="2021-11" db="EMBL/GenBank/DDBJ databases">
        <title>Aliifidinibius sp. nov., a new bacterium isolated from saline soil.</title>
        <authorList>
            <person name="Galisteo C."/>
            <person name="De La Haba R."/>
            <person name="Sanchez-Porro C."/>
            <person name="Ventosa A."/>
        </authorList>
    </citation>
    <scope>NUCLEOTIDE SEQUENCE [LARGE SCALE GENOMIC DNA]</scope>
    <source>
        <strain evidence="1 2">KACC 190600</strain>
    </source>
</reference>
<dbReference type="RefSeq" id="WP_265786511.1">
    <property type="nucleotide sequence ID" value="NZ_BAABRS010000001.1"/>
</dbReference>
<gene>
    <name evidence="1" type="ORF">LQ318_00470</name>
</gene>
<sequence length="75" mass="8464">MSSATVDKCICHRRKFSDINKYCHNHDISTVEKLQDEGICSTGCGLCIPYIRMMLKTGRTAFKPGESFKEKSEST</sequence>
<name>A0ABT3PU38_9BACT</name>
<evidence type="ECO:0000313" key="1">
    <source>
        <dbReference type="EMBL" id="MCW9711364.1"/>
    </source>
</evidence>
<dbReference type="Proteomes" id="UP001207337">
    <property type="component" value="Unassembled WGS sequence"/>
</dbReference>
<comment type="caution">
    <text evidence="1">The sequence shown here is derived from an EMBL/GenBank/DDBJ whole genome shotgun (WGS) entry which is preliminary data.</text>
</comment>
<evidence type="ECO:0008006" key="3">
    <source>
        <dbReference type="Google" id="ProtNLM"/>
    </source>
</evidence>
<organism evidence="1 2">
    <name type="scientific">Fodinibius salicampi</name>
    <dbReference type="NCBI Taxonomy" id="1920655"/>
    <lineage>
        <taxon>Bacteria</taxon>
        <taxon>Pseudomonadati</taxon>
        <taxon>Balneolota</taxon>
        <taxon>Balneolia</taxon>
        <taxon>Balneolales</taxon>
        <taxon>Balneolaceae</taxon>
        <taxon>Fodinibius</taxon>
    </lineage>
</organism>
<dbReference type="EMBL" id="JAJNDC010000001">
    <property type="protein sequence ID" value="MCW9711364.1"/>
    <property type="molecule type" value="Genomic_DNA"/>
</dbReference>
<accession>A0ABT3PU38</accession>